<dbReference type="FunCoup" id="A0A0D2U1J8">
    <property type="interactions" value="373"/>
</dbReference>
<dbReference type="FunFam" id="3.30.1390.20:FF:000003">
    <property type="entry name" value="60S ribosomal protein L7"/>
    <property type="match status" value="1"/>
</dbReference>
<accession>A0A0D2U1J8</accession>
<keyword evidence="7" id="KW-1185">Reference proteome</keyword>
<dbReference type="RefSeq" id="XP_004365489.2">
    <property type="nucleotide sequence ID" value="XM_004365432.2"/>
</dbReference>
<dbReference type="GO" id="GO:0003723">
    <property type="term" value="F:RNA binding"/>
    <property type="evidence" value="ECO:0007669"/>
    <property type="project" value="InterPro"/>
</dbReference>
<dbReference type="PROSITE" id="PS00634">
    <property type="entry name" value="RIBOSOMAL_L30"/>
    <property type="match status" value="1"/>
</dbReference>
<dbReference type="NCBIfam" id="TIGR01310">
    <property type="entry name" value="uL30_euk"/>
    <property type="match status" value="1"/>
</dbReference>
<dbReference type="InterPro" id="IPR018038">
    <property type="entry name" value="Ribosomal_uL30_CS"/>
</dbReference>
<dbReference type="SUPFAM" id="SSF55129">
    <property type="entry name" value="Ribosomal protein L30p/L7e"/>
    <property type="match status" value="1"/>
</dbReference>
<dbReference type="AlphaFoldDB" id="A0A0D2U1J8"/>
<protein>
    <submittedName>
        <fullName evidence="6">Ribosomal protein L7</fullName>
    </submittedName>
</protein>
<dbReference type="Proteomes" id="UP000008743">
    <property type="component" value="Unassembled WGS sequence"/>
</dbReference>
<dbReference type="PANTHER" id="PTHR11524">
    <property type="entry name" value="60S RIBOSOMAL PROTEIN L7"/>
    <property type="match status" value="1"/>
</dbReference>
<dbReference type="InterPro" id="IPR016082">
    <property type="entry name" value="Ribosomal_uL30_ferredoxin-like"/>
</dbReference>
<evidence type="ECO:0000313" key="6">
    <source>
        <dbReference type="EMBL" id="KJE89066.1"/>
    </source>
</evidence>
<keyword evidence="3" id="KW-0687">Ribonucleoprotein</keyword>
<dbReference type="InterPro" id="IPR012988">
    <property type="entry name" value="Ribosomal_uL30_N_euk"/>
</dbReference>
<evidence type="ECO:0000259" key="4">
    <source>
        <dbReference type="Pfam" id="PF00327"/>
    </source>
</evidence>
<sequence>MPETAAATLPKVPESLLKKRKTAEKLKAERAVRAAKQVKARRAQRKVIFKRAESYVKEYRQIQKDEVRLRRDAKTAGNFYVPAEAKLAFVIRIRGITGIHPKVRKVLQLLRLLQIHNGVFVKLNKATINMLRIAEPYIAYGYPNLKSVRELVYKRGFGKVHRQRIALTDNRIIENALGKLNIICVEDLIHEIVTVGPHFKEVTNFLWPFKLSSALGGMRKVTQHFIEGGDFGNREDKINELIRSMN</sequence>
<feature type="domain" description="Large ribosomal subunit protein uL30-like ferredoxin-like fold" evidence="4">
    <location>
        <begin position="88"/>
        <end position="138"/>
    </location>
</feature>
<dbReference type="Pfam" id="PF00327">
    <property type="entry name" value="Ribosomal_L30"/>
    <property type="match status" value="1"/>
</dbReference>
<dbReference type="GO" id="GO:0022625">
    <property type="term" value="C:cytosolic large ribosomal subunit"/>
    <property type="evidence" value="ECO:0007669"/>
    <property type="project" value="TreeGrafter"/>
</dbReference>
<dbReference type="STRING" id="595528.A0A0D2U1J8"/>
<name>A0A0D2U1J8_CAPO3</name>
<dbReference type="EMBL" id="KE346360">
    <property type="protein sequence ID" value="KJE89066.1"/>
    <property type="molecule type" value="Genomic_DNA"/>
</dbReference>
<dbReference type="Gene3D" id="3.30.1390.20">
    <property type="entry name" value="Ribosomal protein L30, ferredoxin-like fold domain"/>
    <property type="match status" value="1"/>
</dbReference>
<gene>
    <name evidence="6" type="ORF">CAOG_000618</name>
</gene>
<dbReference type="FunFam" id="3.30.1390.20:FF:000002">
    <property type="entry name" value="60S ribosomal protein L7"/>
    <property type="match status" value="1"/>
</dbReference>
<dbReference type="InterPro" id="IPR005998">
    <property type="entry name" value="Ribosomal_uL30_euk"/>
</dbReference>
<proteinExistence type="inferred from homology"/>
<dbReference type="CDD" id="cd01657">
    <property type="entry name" value="Ribosomal_L7_archeal_euk"/>
    <property type="match status" value="1"/>
</dbReference>
<dbReference type="InParanoid" id="A0A0D2U1J8"/>
<feature type="domain" description="Large ribosomal subunit protein uL30 N-terminal eukaryotes" evidence="5">
    <location>
        <begin position="12"/>
        <end position="83"/>
    </location>
</feature>
<dbReference type="Pfam" id="PF08079">
    <property type="entry name" value="Ribosomal_L30_N"/>
    <property type="match status" value="1"/>
</dbReference>
<dbReference type="PhylomeDB" id="A0A0D2U1J8"/>
<keyword evidence="2 6" id="KW-0689">Ribosomal protein</keyword>
<comment type="similarity">
    <text evidence="1">Belongs to the universal ribosomal protein uL30 family.</text>
</comment>
<dbReference type="eggNOG" id="KOG3184">
    <property type="taxonomic scope" value="Eukaryota"/>
</dbReference>
<dbReference type="PANTHER" id="PTHR11524:SF16">
    <property type="entry name" value="LARGE RIBOSOMAL SUBUNIT PROTEIN UL30"/>
    <property type="match status" value="1"/>
</dbReference>
<organism evidence="6 7">
    <name type="scientific">Capsaspora owczarzaki (strain ATCC 30864)</name>
    <dbReference type="NCBI Taxonomy" id="595528"/>
    <lineage>
        <taxon>Eukaryota</taxon>
        <taxon>Filasterea</taxon>
        <taxon>Capsaspora</taxon>
    </lineage>
</organism>
<evidence type="ECO:0000256" key="2">
    <source>
        <dbReference type="ARBA" id="ARBA00022980"/>
    </source>
</evidence>
<dbReference type="GO" id="GO:0003735">
    <property type="term" value="F:structural constituent of ribosome"/>
    <property type="evidence" value="ECO:0007669"/>
    <property type="project" value="TreeGrafter"/>
</dbReference>
<evidence type="ECO:0000313" key="7">
    <source>
        <dbReference type="Proteomes" id="UP000008743"/>
    </source>
</evidence>
<evidence type="ECO:0000256" key="3">
    <source>
        <dbReference type="ARBA" id="ARBA00023274"/>
    </source>
</evidence>
<dbReference type="InterPro" id="IPR036919">
    <property type="entry name" value="Ribo_uL30_ferredoxin-like_sf"/>
</dbReference>
<dbReference type="GO" id="GO:0000463">
    <property type="term" value="P:maturation of LSU-rRNA from tricistronic rRNA transcript (SSU-rRNA, 5.8S rRNA, LSU-rRNA)"/>
    <property type="evidence" value="ECO:0007669"/>
    <property type="project" value="TreeGrafter"/>
</dbReference>
<evidence type="ECO:0000256" key="1">
    <source>
        <dbReference type="ARBA" id="ARBA00007594"/>
    </source>
</evidence>
<dbReference type="OrthoDB" id="28644at2759"/>
<dbReference type="InterPro" id="IPR039699">
    <property type="entry name" value="Ribosomal_uL30"/>
</dbReference>
<dbReference type="InterPro" id="IPR035808">
    <property type="entry name" value="Ribosomal_uL30_euk_arc"/>
</dbReference>
<evidence type="ECO:0000259" key="5">
    <source>
        <dbReference type="Pfam" id="PF08079"/>
    </source>
</evidence>
<reference evidence="7" key="1">
    <citation type="submission" date="2011-02" db="EMBL/GenBank/DDBJ databases">
        <title>The Genome Sequence of Capsaspora owczarzaki ATCC 30864.</title>
        <authorList>
            <person name="Russ C."/>
            <person name="Cuomo C."/>
            <person name="Burger G."/>
            <person name="Gray M.W."/>
            <person name="Holland P.W.H."/>
            <person name="King N."/>
            <person name="Lang F.B.F."/>
            <person name="Roger A.J."/>
            <person name="Ruiz-Trillo I."/>
            <person name="Young S.K."/>
            <person name="Zeng Q."/>
            <person name="Gargeya S."/>
            <person name="Alvarado L."/>
            <person name="Berlin A."/>
            <person name="Chapman S.B."/>
            <person name="Chen Z."/>
            <person name="Freedman E."/>
            <person name="Gellesch M."/>
            <person name="Goldberg J."/>
            <person name="Griggs A."/>
            <person name="Gujja S."/>
            <person name="Heilman E."/>
            <person name="Heiman D."/>
            <person name="Howarth C."/>
            <person name="Mehta T."/>
            <person name="Neiman D."/>
            <person name="Pearson M."/>
            <person name="Roberts A."/>
            <person name="Saif S."/>
            <person name="Shea T."/>
            <person name="Shenoy N."/>
            <person name="Sisk P."/>
            <person name="Stolte C."/>
            <person name="Sykes S."/>
            <person name="White J."/>
            <person name="Yandava C."/>
            <person name="Haas B."/>
            <person name="Nusbaum C."/>
            <person name="Birren B."/>
        </authorList>
    </citation>
    <scope>NUCLEOTIDE SEQUENCE</scope>
    <source>
        <strain evidence="7">ATCC 30864</strain>
    </source>
</reference>